<evidence type="ECO:0000256" key="1">
    <source>
        <dbReference type="ARBA" id="ARBA00007198"/>
    </source>
</evidence>
<dbReference type="Pfam" id="PF03960">
    <property type="entry name" value="ArsC"/>
    <property type="match status" value="1"/>
</dbReference>
<organism evidence="5 6">
    <name type="scientific">Proteobacteria bacterium 228</name>
    <dbReference type="NCBI Taxonomy" id="2083153"/>
    <lineage>
        <taxon>Bacteria</taxon>
        <taxon>Pseudomonadati</taxon>
        <taxon>Pseudomonadota</taxon>
    </lineage>
</organism>
<name>A0A2S5KH67_9PROT</name>
<reference evidence="5 6" key="1">
    <citation type="submission" date="2018-02" db="EMBL/GenBank/DDBJ databases">
        <title>novel marine gammaproteobacteria from coastal saline agro ecosystem.</title>
        <authorList>
            <person name="Krishnan R."/>
            <person name="Ramesh Kumar N."/>
        </authorList>
    </citation>
    <scope>NUCLEOTIDE SEQUENCE [LARGE SCALE GENOMIC DNA]</scope>
    <source>
        <strain evidence="5 6">228</strain>
    </source>
</reference>
<dbReference type="Proteomes" id="UP000238196">
    <property type="component" value="Unassembled WGS sequence"/>
</dbReference>
<dbReference type="PROSITE" id="PS51353">
    <property type="entry name" value="ARSC"/>
    <property type="match status" value="1"/>
</dbReference>
<dbReference type="OrthoDB" id="5296790at2"/>
<dbReference type="InterPro" id="IPR006659">
    <property type="entry name" value="Arsenate_reductase"/>
</dbReference>
<dbReference type="Gene3D" id="3.40.30.10">
    <property type="entry name" value="Glutaredoxin"/>
    <property type="match status" value="1"/>
</dbReference>
<dbReference type="InterPro" id="IPR036249">
    <property type="entry name" value="Thioredoxin-like_sf"/>
</dbReference>
<evidence type="ECO:0000256" key="3">
    <source>
        <dbReference type="PROSITE-ProRule" id="PRU01282"/>
    </source>
</evidence>
<dbReference type="SUPFAM" id="SSF52833">
    <property type="entry name" value="Thioredoxin-like"/>
    <property type="match status" value="1"/>
</dbReference>
<dbReference type="CDD" id="cd03034">
    <property type="entry name" value="ArsC_ArsC"/>
    <property type="match status" value="1"/>
</dbReference>
<dbReference type="PANTHER" id="PTHR30041">
    <property type="entry name" value="ARSENATE REDUCTASE"/>
    <property type="match status" value="1"/>
</dbReference>
<dbReference type="AlphaFoldDB" id="A0A2S5KH67"/>
<dbReference type="PANTHER" id="PTHR30041:SF4">
    <property type="entry name" value="ARSENATE REDUCTASE"/>
    <property type="match status" value="1"/>
</dbReference>
<comment type="catalytic activity">
    <reaction evidence="4">
        <text>[glutaredoxin]-dithiol + arsenate + glutathione + H(+) = glutathionyl-S-S-[glutaredoxin] + arsenite + H2O</text>
        <dbReference type="Rhea" id="RHEA:22016"/>
        <dbReference type="Rhea" id="RHEA-COMP:10729"/>
        <dbReference type="Rhea" id="RHEA-COMP:17668"/>
        <dbReference type="ChEBI" id="CHEBI:15377"/>
        <dbReference type="ChEBI" id="CHEBI:15378"/>
        <dbReference type="ChEBI" id="CHEBI:29242"/>
        <dbReference type="ChEBI" id="CHEBI:29950"/>
        <dbReference type="ChEBI" id="CHEBI:48597"/>
        <dbReference type="ChEBI" id="CHEBI:57925"/>
        <dbReference type="ChEBI" id="CHEBI:146199"/>
        <dbReference type="EC" id="1.20.4.1"/>
    </reaction>
</comment>
<comment type="similarity">
    <text evidence="1 3 4">Belongs to the ArsC family.</text>
</comment>
<evidence type="ECO:0000313" key="5">
    <source>
        <dbReference type="EMBL" id="PPC74157.1"/>
    </source>
</evidence>
<dbReference type="EC" id="1.20.4.1" evidence="4"/>
<dbReference type="InterPro" id="IPR006660">
    <property type="entry name" value="Arsenate_reductase-like"/>
</dbReference>
<evidence type="ECO:0000256" key="4">
    <source>
        <dbReference type="RuleBase" id="RU362029"/>
    </source>
</evidence>
<sequence>MTAYTLLHNPRCSKSRETLQLLTDKGVDMEVREYLKYPLSIEELKTVLSKLDTSARNLLRTGEEEYSSLGLANNALTEEAILKAIADHPRLLQRPILIGPQKAAVGRPPEQVLEILS</sequence>
<evidence type="ECO:0000313" key="6">
    <source>
        <dbReference type="Proteomes" id="UP000238196"/>
    </source>
</evidence>
<keyword evidence="2 4" id="KW-0560">Oxidoreductase</keyword>
<protein>
    <recommendedName>
        <fullName evidence="4">Arsenate reductase</fullName>
        <ecNumber evidence="4">1.20.4.1</ecNumber>
    </recommendedName>
</protein>
<proteinExistence type="inferred from homology"/>
<evidence type="ECO:0000256" key="2">
    <source>
        <dbReference type="ARBA" id="ARBA00023002"/>
    </source>
</evidence>
<comment type="caution">
    <text evidence="5">The sequence shown here is derived from an EMBL/GenBank/DDBJ whole genome shotgun (WGS) entry which is preliminary data.</text>
</comment>
<accession>A0A2S5KH67</accession>
<dbReference type="EMBL" id="PRLP01000167">
    <property type="protein sequence ID" value="PPC74157.1"/>
    <property type="molecule type" value="Genomic_DNA"/>
</dbReference>
<dbReference type="GO" id="GO:0008794">
    <property type="term" value="F:arsenate reductase (glutaredoxin) activity"/>
    <property type="evidence" value="ECO:0007669"/>
    <property type="project" value="UniProtKB-UniRule"/>
</dbReference>
<gene>
    <name evidence="5" type="primary">arsC</name>
    <name evidence="5" type="ORF">C4K68_27515</name>
</gene>
<dbReference type="NCBIfam" id="TIGR00014">
    <property type="entry name" value="arsC"/>
    <property type="match status" value="1"/>
</dbReference>